<dbReference type="PANTHER" id="PTHR10182">
    <property type="entry name" value="CALCIUM-BINDING PROTEIN 39-RELATED"/>
    <property type="match status" value="1"/>
</dbReference>
<reference evidence="2" key="2">
    <citation type="journal article" date="2024" name="Plant">
        <title>Genomic evolution and insights into agronomic trait innovations of Sesamum species.</title>
        <authorList>
            <person name="Miao H."/>
            <person name="Wang L."/>
            <person name="Qu L."/>
            <person name="Liu H."/>
            <person name="Sun Y."/>
            <person name="Le M."/>
            <person name="Wang Q."/>
            <person name="Wei S."/>
            <person name="Zheng Y."/>
            <person name="Lin W."/>
            <person name="Duan Y."/>
            <person name="Cao H."/>
            <person name="Xiong S."/>
            <person name="Wang X."/>
            <person name="Wei L."/>
            <person name="Li C."/>
            <person name="Ma Q."/>
            <person name="Ju M."/>
            <person name="Zhao R."/>
            <person name="Li G."/>
            <person name="Mu C."/>
            <person name="Tian Q."/>
            <person name="Mei H."/>
            <person name="Zhang T."/>
            <person name="Gao T."/>
            <person name="Zhang H."/>
        </authorList>
    </citation>
    <scope>NUCLEOTIDE SEQUENCE</scope>
    <source>
        <strain evidence="2">KEN8</strain>
    </source>
</reference>
<evidence type="ECO:0000256" key="1">
    <source>
        <dbReference type="ARBA" id="ARBA00011012"/>
    </source>
</evidence>
<dbReference type="AlphaFoldDB" id="A0AAW2RA16"/>
<organism evidence="2">
    <name type="scientific">Sesamum calycinum</name>
    <dbReference type="NCBI Taxonomy" id="2727403"/>
    <lineage>
        <taxon>Eukaryota</taxon>
        <taxon>Viridiplantae</taxon>
        <taxon>Streptophyta</taxon>
        <taxon>Embryophyta</taxon>
        <taxon>Tracheophyta</taxon>
        <taxon>Spermatophyta</taxon>
        <taxon>Magnoliopsida</taxon>
        <taxon>eudicotyledons</taxon>
        <taxon>Gunneridae</taxon>
        <taxon>Pentapetalae</taxon>
        <taxon>asterids</taxon>
        <taxon>lamiids</taxon>
        <taxon>Lamiales</taxon>
        <taxon>Pedaliaceae</taxon>
        <taxon>Sesamum</taxon>
    </lineage>
</organism>
<proteinExistence type="inferred from homology"/>
<comment type="similarity">
    <text evidence="1">Belongs to the Mo25 family.</text>
</comment>
<dbReference type="InterPro" id="IPR016024">
    <property type="entry name" value="ARM-type_fold"/>
</dbReference>
<feature type="non-terminal residue" evidence="2">
    <location>
        <position position="166"/>
    </location>
</feature>
<name>A0AAW2RA16_9LAMI</name>
<dbReference type="Pfam" id="PF08569">
    <property type="entry name" value="Mo25"/>
    <property type="match status" value="1"/>
</dbReference>
<dbReference type="Gene3D" id="1.25.10.10">
    <property type="entry name" value="Leucine-rich Repeat Variant"/>
    <property type="match status" value="1"/>
</dbReference>
<dbReference type="InterPro" id="IPR013878">
    <property type="entry name" value="Mo25"/>
</dbReference>
<gene>
    <name evidence="2" type="ORF">Scaly_0771400</name>
</gene>
<accession>A0AAW2RA16</accession>
<dbReference type="PANTHER" id="PTHR10182:SF3">
    <property type="entry name" value="PROTEIN MO25"/>
    <property type="match status" value="1"/>
</dbReference>
<comment type="caution">
    <text evidence="2">The sequence shown here is derived from an EMBL/GenBank/DDBJ whole genome shotgun (WGS) entry which is preliminary data.</text>
</comment>
<dbReference type="SUPFAM" id="SSF48371">
    <property type="entry name" value="ARM repeat"/>
    <property type="match status" value="1"/>
</dbReference>
<dbReference type="EMBL" id="JACGWM010000004">
    <property type="protein sequence ID" value="KAL0376538.1"/>
    <property type="molecule type" value="Genomic_DNA"/>
</dbReference>
<reference evidence="2" key="1">
    <citation type="submission" date="2020-06" db="EMBL/GenBank/DDBJ databases">
        <authorList>
            <person name="Li T."/>
            <person name="Hu X."/>
            <person name="Zhang T."/>
            <person name="Song X."/>
            <person name="Zhang H."/>
            <person name="Dai N."/>
            <person name="Sheng W."/>
            <person name="Hou X."/>
            <person name="Wei L."/>
        </authorList>
    </citation>
    <scope>NUCLEOTIDE SEQUENCE</scope>
    <source>
        <strain evidence="2">KEN8</strain>
        <tissue evidence="2">Leaf</tissue>
    </source>
</reference>
<evidence type="ECO:0000313" key="2">
    <source>
        <dbReference type="EMBL" id="KAL0376538.1"/>
    </source>
</evidence>
<protein>
    <submittedName>
        <fullName evidence="2">Uncharacterized protein</fullName>
    </submittedName>
</protein>
<dbReference type="InterPro" id="IPR011989">
    <property type="entry name" value="ARM-like"/>
</dbReference>
<sequence length="166" mass="18641">MSFSFFKQSRPKTPQELTKAVKDSLMALDSKTVAEVKALEKVNTFSSIVELLKIPLNDIRVSISSANPTGNLALEEVEKNIVTMRTMLSGDGEIEPSADQVAQLTLEICNEDVISLLFHKLPTLGWETRKNLVHCWSILLKQKVDSVFCCAKYMENHLELLDFLVV</sequence>
<dbReference type="GO" id="GO:0043539">
    <property type="term" value="F:protein serine/threonine kinase activator activity"/>
    <property type="evidence" value="ECO:0007669"/>
    <property type="project" value="TreeGrafter"/>
</dbReference>
<dbReference type="GO" id="GO:0035556">
    <property type="term" value="P:intracellular signal transduction"/>
    <property type="evidence" value="ECO:0007669"/>
    <property type="project" value="TreeGrafter"/>
</dbReference>